<evidence type="ECO:0000256" key="14">
    <source>
        <dbReference type="ARBA" id="ARBA00046435"/>
    </source>
</evidence>
<dbReference type="Proteomes" id="UP000886611">
    <property type="component" value="Unassembled WGS sequence"/>
</dbReference>
<feature type="transmembrane region" description="Helical" evidence="18">
    <location>
        <begin position="564"/>
        <end position="583"/>
    </location>
</feature>
<keyword evidence="11 18" id="KW-0472">Membrane</keyword>
<evidence type="ECO:0000256" key="13">
    <source>
        <dbReference type="ARBA" id="ARBA00023273"/>
    </source>
</evidence>
<keyword evidence="15" id="KW-0479">Metal-binding</keyword>
<evidence type="ECO:0000256" key="8">
    <source>
        <dbReference type="ARBA" id="ARBA00022989"/>
    </source>
</evidence>
<evidence type="ECO:0000256" key="7">
    <source>
        <dbReference type="ARBA" id="ARBA00022846"/>
    </source>
</evidence>
<feature type="transmembrane region" description="Helical" evidence="18">
    <location>
        <begin position="796"/>
        <end position="821"/>
    </location>
</feature>
<proteinExistence type="inferred from homology"/>
<comment type="similarity">
    <text evidence="3">Belongs to the RIB43A family.</text>
</comment>
<feature type="coiled-coil region" evidence="16">
    <location>
        <begin position="283"/>
        <end position="353"/>
    </location>
</feature>
<feature type="non-terminal residue" evidence="19">
    <location>
        <position position="1"/>
    </location>
</feature>
<organism evidence="19 20">
    <name type="scientific">Polypterus senegalus</name>
    <name type="common">Senegal bichir</name>
    <dbReference type="NCBI Taxonomy" id="55291"/>
    <lineage>
        <taxon>Eukaryota</taxon>
        <taxon>Metazoa</taxon>
        <taxon>Chordata</taxon>
        <taxon>Craniata</taxon>
        <taxon>Vertebrata</taxon>
        <taxon>Euteleostomi</taxon>
        <taxon>Actinopterygii</taxon>
        <taxon>Polypteriformes</taxon>
        <taxon>Polypteridae</taxon>
        <taxon>Polypterus</taxon>
    </lineage>
</organism>
<accession>A0A8X7WR19</accession>
<comment type="similarity">
    <text evidence="4">Belongs to the ADIPOR family.</text>
</comment>
<gene>
    <name evidence="19" type="primary">Adipor2_1</name>
    <name evidence="19" type="ORF">GTO96_0007319</name>
</gene>
<comment type="caution">
    <text evidence="19">The sequence shown here is derived from an EMBL/GenBank/DDBJ whole genome shotgun (WGS) entry which is preliminary data.</text>
</comment>
<reference evidence="19 20" key="1">
    <citation type="journal article" date="2021" name="Cell">
        <title>Tracing the genetic footprints of vertebrate landing in non-teleost ray-finned fishes.</title>
        <authorList>
            <person name="Bi X."/>
            <person name="Wang K."/>
            <person name="Yang L."/>
            <person name="Pan H."/>
            <person name="Jiang H."/>
            <person name="Wei Q."/>
            <person name="Fang M."/>
            <person name="Yu H."/>
            <person name="Zhu C."/>
            <person name="Cai Y."/>
            <person name="He Y."/>
            <person name="Gan X."/>
            <person name="Zeng H."/>
            <person name="Yu D."/>
            <person name="Zhu Y."/>
            <person name="Jiang H."/>
            <person name="Qiu Q."/>
            <person name="Yang H."/>
            <person name="Zhang Y.E."/>
            <person name="Wang W."/>
            <person name="Zhu M."/>
            <person name="He S."/>
            <person name="Zhang G."/>
        </authorList>
    </citation>
    <scope>NUCLEOTIDE SEQUENCE [LARGE SCALE GENOMIC DNA]</scope>
    <source>
        <strain evidence="19">Bchr_013</strain>
    </source>
</reference>
<evidence type="ECO:0000256" key="10">
    <source>
        <dbReference type="ARBA" id="ARBA00023069"/>
    </source>
</evidence>
<keyword evidence="13" id="KW-0966">Cell projection</keyword>
<feature type="transmembrane region" description="Helical" evidence="18">
    <location>
        <begin position="741"/>
        <end position="759"/>
    </location>
</feature>
<feature type="transmembrane region" description="Helical" evidence="18">
    <location>
        <begin position="603"/>
        <end position="623"/>
    </location>
</feature>
<evidence type="ECO:0000256" key="4">
    <source>
        <dbReference type="ARBA" id="ARBA00007018"/>
    </source>
</evidence>
<evidence type="ECO:0000256" key="17">
    <source>
        <dbReference type="SAM" id="MobiDB-lite"/>
    </source>
</evidence>
<evidence type="ECO:0000256" key="11">
    <source>
        <dbReference type="ARBA" id="ARBA00023136"/>
    </source>
</evidence>
<comment type="subcellular location">
    <subcellularLocation>
        <location evidence="2">Cytoplasm</location>
        <location evidence="2">Cytoskeleton</location>
        <location evidence="2">Flagellum axoneme</location>
    </subcellularLocation>
    <subcellularLocation>
        <location evidence="1">Membrane</location>
        <topology evidence="1">Multi-pass membrane protein</topology>
    </subcellularLocation>
</comment>
<feature type="region of interest" description="Disordered" evidence="17">
    <location>
        <begin position="405"/>
        <end position="426"/>
    </location>
</feature>
<keyword evidence="10" id="KW-0969">Cilium</keyword>
<evidence type="ECO:0000256" key="1">
    <source>
        <dbReference type="ARBA" id="ARBA00004141"/>
    </source>
</evidence>
<keyword evidence="20" id="KW-1185">Reference proteome</keyword>
<dbReference type="GO" id="GO:0038023">
    <property type="term" value="F:signaling receptor activity"/>
    <property type="evidence" value="ECO:0007669"/>
    <property type="project" value="TreeGrafter"/>
</dbReference>
<sequence length="1098" mass="127829">MYKVDIPINDKESAALERQKNLELQRQSRIFNPRVRTIGVDVTALDQQVQERKQREEEERNRDIAFDELRILEAQALKELEIKEELNKKELEKDIVKFRNTFQRREDGRDFDLNDFRGHHMEPPARISDTDPRCGPSGLQIFEGEDLREKIRTKVQKEENERILSLQKENNEWKKAAQKYADHMSDRKLIDLDMRALHLSQLEEEFKKAINMSLADYNKALAQESSERQRIENEKEQEINLMDIWGQLTSDLLTENPEAARQSLWGHHRILVDRWKGMSPEEREEIERQRREQVAEKKRLNAEANESAAEWDRQSVLVTTIGEQLQKKQEEKVKELRGKLDRYNQQLAREQQSQWQGEIKDRGSHRISAVACEEFCPGLSILLDAMDSSSSLCDQADESVTAEMEQTATDHSGSLLNQKGDNKLNVPQLDGEAVASQYVATKRNEEDEEEEEADVDPVRVLTLPLQAHHAMEKMEEFVFKVWEGRWRVIPHDVLPDWLKDNDFLLHGHRPPMPSFRACFRSIFRLHTETGNIWTHLIGFFFFLILGIGYMFSPNINFVAPVQEKVVFGMFFLGAVLCLCFSWLFHTVYCHSEKVSRTFSKLDYSGIALLIMGSFVPWLYYSFYCSPQPRLIYLVIICVLGITAIVVSQWDRFATPQYRAVRAGVFLGLGLSGLVPTLHFMIAEGFIKATTVGQMGWLFLMAICYILGVALYAARIPERFFPGKCDIWERQLHDSLAFQKETLLSVAFSIIFLFLIGSLRRGASRWVAPRKDGDDERLEKTTEKIQECQLQQARESLFFIAFATSFLLSLVSLGKGVLYWAIPTKHGDPYRLTLKEKNTSYLHCSSPMAKISLHQSQASDTLMNKSFAPTLPTSLAYWFRMQVNTPMENFQKMQDEIRELRHQLEAKDKVIQEWKIMCADLAACLSSSAPEEQEFKHDDRASEREKKRKELERKLIQLFENQQAAEAQLRDLKRERTNLLKMAYILSKQKRSLENQLKSSHQLKKGDRIITQKEMEDALHYISTLENERDQLQEQLQEEQEAKERRRRKKELCKESKSATEKRECQRGPSKKMAKVKKRHKPGILRRLFGKVLKCICFT</sequence>
<feature type="transmembrane region" description="Helical" evidence="18">
    <location>
        <begin position="532"/>
        <end position="552"/>
    </location>
</feature>
<evidence type="ECO:0000256" key="6">
    <source>
        <dbReference type="ARBA" id="ARBA00022692"/>
    </source>
</evidence>
<keyword evidence="12" id="KW-0206">Cytoskeleton</keyword>
<evidence type="ECO:0000256" key="5">
    <source>
        <dbReference type="ARBA" id="ARBA00022490"/>
    </source>
</evidence>
<evidence type="ECO:0000256" key="3">
    <source>
        <dbReference type="ARBA" id="ARBA00006875"/>
    </source>
</evidence>
<feature type="compositionally biased region" description="Polar residues" evidence="17">
    <location>
        <begin position="405"/>
        <end position="419"/>
    </location>
</feature>
<dbReference type="GO" id="GO:0033211">
    <property type="term" value="P:adiponectin-activated signaling pathway"/>
    <property type="evidence" value="ECO:0007669"/>
    <property type="project" value="TreeGrafter"/>
</dbReference>
<evidence type="ECO:0000313" key="20">
    <source>
        <dbReference type="Proteomes" id="UP000886611"/>
    </source>
</evidence>
<dbReference type="Pfam" id="PF03006">
    <property type="entry name" value="HlyIII"/>
    <property type="match status" value="1"/>
</dbReference>
<feature type="compositionally biased region" description="Basic residues" evidence="17">
    <location>
        <begin position="1068"/>
        <end position="1078"/>
    </location>
</feature>
<dbReference type="PANTHER" id="PTHR20855">
    <property type="entry name" value="ADIPOR/PROGESTIN RECEPTOR-RELATED"/>
    <property type="match status" value="1"/>
</dbReference>
<name>A0A8X7WR19_POLSE</name>
<feature type="region of interest" description="Disordered" evidence="17">
    <location>
        <begin position="1031"/>
        <end position="1078"/>
    </location>
</feature>
<protein>
    <submittedName>
        <fullName evidence="19">PAQR2 protein</fullName>
    </submittedName>
</protein>
<evidence type="ECO:0000256" key="18">
    <source>
        <dbReference type="SAM" id="Phobius"/>
    </source>
</evidence>
<feature type="coiled-coil region" evidence="16">
    <location>
        <begin position="55"/>
        <end position="94"/>
    </location>
</feature>
<feature type="compositionally biased region" description="Basic and acidic residues" evidence="17">
    <location>
        <begin position="1051"/>
        <end position="1065"/>
    </location>
</feature>
<evidence type="ECO:0000256" key="15">
    <source>
        <dbReference type="PIRSR" id="PIRSR604254-1"/>
    </source>
</evidence>
<evidence type="ECO:0000313" key="19">
    <source>
        <dbReference type="EMBL" id="KAG2455332.1"/>
    </source>
</evidence>
<feature type="non-terminal residue" evidence="19">
    <location>
        <position position="1098"/>
    </location>
</feature>
<evidence type="ECO:0000256" key="9">
    <source>
        <dbReference type="ARBA" id="ARBA00023054"/>
    </source>
</evidence>
<keyword evidence="5" id="KW-0963">Cytoplasm</keyword>
<feature type="binding site" evidence="15">
    <location>
        <position position="585"/>
    </location>
    <ligand>
        <name>Zn(2+)</name>
        <dbReference type="ChEBI" id="CHEBI:29105"/>
    </ligand>
</feature>
<dbReference type="GO" id="GO:0046872">
    <property type="term" value="F:metal ion binding"/>
    <property type="evidence" value="ECO:0007669"/>
    <property type="project" value="UniProtKB-KW"/>
</dbReference>
<keyword evidence="7" id="KW-0282">Flagellum</keyword>
<evidence type="ECO:0000256" key="16">
    <source>
        <dbReference type="SAM" id="Coils"/>
    </source>
</evidence>
<feature type="coiled-coil region" evidence="16">
    <location>
        <begin position="940"/>
        <end position="981"/>
    </location>
</feature>
<feature type="transmembrane region" description="Helical" evidence="18">
    <location>
        <begin position="661"/>
        <end position="682"/>
    </location>
</feature>
<keyword evidence="8 18" id="KW-1133">Transmembrane helix</keyword>
<dbReference type="GO" id="GO:0005886">
    <property type="term" value="C:plasma membrane"/>
    <property type="evidence" value="ECO:0007669"/>
    <property type="project" value="TreeGrafter"/>
</dbReference>
<keyword evidence="6 18" id="KW-0812">Transmembrane</keyword>
<dbReference type="Pfam" id="PF05914">
    <property type="entry name" value="RIB43A"/>
    <property type="match status" value="1"/>
</dbReference>
<comment type="subunit">
    <text evidence="14">Microtubule inner protein component of sperm flagellar doublet microtubules.</text>
</comment>
<keyword evidence="9 16" id="KW-0175">Coiled coil</keyword>
<dbReference type="PANTHER" id="PTHR20855:SF35">
    <property type="entry name" value="ADIPONECTIN RECEPTOR 2"/>
    <property type="match status" value="1"/>
</dbReference>
<feature type="coiled-coil region" evidence="16">
    <location>
        <begin position="214"/>
        <end position="241"/>
    </location>
</feature>
<dbReference type="InterPro" id="IPR008805">
    <property type="entry name" value="RIB43A"/>
</dbReference>
<dbReference type="EMBL" id="JAATIS010009265">
    <property type="protein sequence ID" value="KAG2455332.1"/>
    <property type="molecule type" value="Genomic_DNA"/>
</dbReference>
<evidence type="ECO:0000256" key="12">
    <source>
        <dbReference type="ARBA" id="ARBA00023212"/>
    </source>
</evidence>
<keyword evidence="15" id="KW-0862">Zinc</keyword>
<evidence type="ECO:0000256" key="2">
    <source>
        <dbReference type="ARBA" id="ARBA00004611"/>
    </source>
</evidence>
<feature type="transmembrane region" description="Helical" evidence="18">
    <location>
        <begin position="630"/>
        <end position="649"/>
    </location>
</feature>
<dbReference type="AlphaFoldDB" id="A0A8X7WR19"/>
<dbReference type="InterPro" id="IPR004254">
    <property type="entry name" value="AdipoR/HlyIII-related"/>
</dbReference>
<feature type="transmembrane region" description="Helical" evidence="18">
    <location>
        <begin position="694"/>
        <end position="713"/>
    </location>
</feature>